<dbReference type="InterPro" id="IPR035584">
    <property type="entry name" value="PurF_N"/>
</dbReference>
<dbReference type="HAMAP" id="MF_01931">
    <property type="entry name" value="PurF"/>
    <property type="match status" value="1"/>
</dbReference>
<protein>
    <recommendedName>
        <fullName evidence="7">Amidophosphoribosyltransferase</fullName>
        <shortName evidence="7">ATase</shortName>
        <ecNumber evidence="7">2.4.2.14</ecNumber>
    </recommendedName>
    <alternativeName>
        <fullName evidence="7">Glutamine phosphoribosylpyrophosphate amidotransferase</fullName>
        <shortName evidence="7">GPATase</shortName>
    </alternativeName>
</protein>
<keyword evidence="5 7" id="KW-0658">Purine biosynthesis</keyword>
<dbReference type="InterPro" id="IPR029055">
    <property type="entry name" value="Ntn_hydrolases_N"/>
</dbReference>
<keyword evidence="6 7" id="KW-0315">Glutamine amidotransferase</keyword>
<dbReference type="GO" id="GO:0004044">
    <property type="term" value="F:amidophosphoribosyltransferase activity"/>
    <property type="evidence" value="ECO:0007669"/>
    <property type="project" value="UniProtKB-UniRule"/>
</dbReference>
<feature type="binding site" evidence="7 11">
    <location>
        <position position="256"/>
    </location>
    <ligand>
        <name>[4Fe-4S] cluster</name>
        <dbReference type="ChEBI" id="CHEBI:49883"/>
    </ligand>
</feature>
<dbReference type="InterPro" id="IPR005854">
    <property type="entry name" value="PurF"/>
</dbReference>
<feature type="domain" description="Glutamine amidotransferase type-2" evidence="13">
    <location>
        <begin position="21"/>
        <end position="240"/>
    </location>
</feature>
<evidence type="ECO:0000256" key="10">
    <source>
        <dbReference type="PIRSR" id="PIRSR000485-2"/>
    </source>
</evidence>
<evidence type="ECO:0000313" key="14">
    <source>
        <dbReference type="EMBL" id="OIQ58615.1"/>
    </source>
</evidence>
<dbReference type="PIRSF" id="PIRSF000485">
    <property type="entry name" value="Amd_phspho_trans"/>
    <property type="match status" value="1"/>
</dbReference>
<comment type="catalytic activity">
    <reaction evidence="7 8">
        <text>5-phospho-beta-D-ribosylamine + L-glutamate + diphosphate = 5-phospho-alpha-D-ribose 1-diphosphate + L-glutamine + H2O</text>
        <dbReference type="Rhea" id="RHEA:14905"/>
        <dbReference type="ChEBI" id="CHEBI:15377"/>
        <dbReference type="ChEBI" id="CHEBI:29985"/>
        <dbReference type="ChEBI" id="CHEBI:33019"/>
        <dbReference type="ChEBI" id="CHEBI:58017"/>
        <dbReference type="ChEBI" id="CHEBI:58359"/>
        <dbReference type="ChEBI" id="CHEBI:58681"/>
        <dbReference type="EC" id="2.4.2.14"/>
    </reaction>
</comment>
<keyword evidence="7 10" id="KW-0479">Metal-binding</keyword>
<organism evidence="14 15">
    <name type="scientific">Neomoorella thermoacetica</name>
    <name type="common">Clostridium thermoaceticum</name>
    <dbReference type="NCBI Taxonomy" id="1525"/>
    <lineage>
        <taxon>Bacteria</taxon>
        <taxon>Bacillati</taxon>
        <taxon>Bacillota</taxon>
        <taxon>Clostridia</taxon>
        <taxon>Neomoorellales</taxon>
        <taxon>Neomoorellaceae</taxon>
        <taxon>Neomoorella</taxon>
    </lineage>
</organism>
<evidence type="ECO:0000313" key="15">
    <source>
        <dbReference type="Proteomes" id="UP000182811"/>
    </source>
</evidence>
<dbReference type="Pfam" id="PF13522">
    <property type="entry name" value="GATase_6"/>
    <property type="match status" value="1"/>
</dbReference>
<evidence type="ECO:0000256" key="6">
    <source>
        <dbReference type="ARBA" id="ARBA00022962"/>
    </source>
</evidence>
<dbReference type="SUPFAM" id="SSF53271">
    <property type="entry name" value="PRTase-like"/>
    <property type="match status" value="1"/>
</dbReference>
<evidence type="ECO:0000259" key="13">
    <source>
        <dbReference type="PROSITE" id="PS51278"/>
    </source>
</evidence>
<comment type="similarity">
    <text evidence="2 7 8">In the C-terminal section; belongs to the purine/pyrimidine phosphoribosyltransferase family.</text>
</comment>
<gene>
    <name evidence="7 14" type="primary">purF</name>
    <name evidence="14" type="ORF">MOTE_18030</name>
</gene>
<keyword evidence="7 10" id="KW-0460">Magnesium</keyword>
<comment type="caution">
    <text evidence="14">The sequence shown here is derived from an EMBL/GenBank/DDBJ whole genome shotgun (WGS) entry which is preliminary data.</text>
</comment>
<feature type="domain" description="Rhodanese" evidence="12">
    <location>
        <begin position="355"/>
        <end position="399"/>
    </location>
</feature>
<dbReference type="PROSITE" id="PS51278">
    <property type="entry name" value="GATASE_TYPE_2"/>
    <property type="match status" value="1"/>
</dbReference>
<feature type="binding site" evidence="7 11">
    <location>
        <position position="402"/>
    </location>
    <ligand>
        <name>[4Fe-4S] cluster</name>
        <dbReference type="ChEBI" id="CHEBI:49883"/>
    </ligand>
</feature>
<comment type="cofactor">
    <cofactor evidence="7 11">
        <name>[4Fe-4S] cluster</name>
        <dbReference type="ChEBI" id="CHEBI:49883"/>
    </cofactor>
    <text evidence="7 11">Binds 1 [4Fe-4S] cluster per subunit.</text>
</comment>
<feature type="binding site" evidence="7 11">
    <location>
        <position position="456"/>
    </location>
    <ligand>
        <name>[4Fe-4S] cluster</name>
        <dbReference type="ChEBI" id="CHEBI:49883"/>
    </ligand>
</feature>
<name>A0A1J5NS32_NEOTH</name>
<dbReference type="Proteomes" id="UP000182811">
    <property type="component" value="Unassembled WGS sequence"/>
</dbReference>
<dbReference type="EMBL" id="MDDC01000013">
    <property type="protein sequence ID" value="OIQ58615.1"/>
    <property type="molecule type" value="Genomic_DNA"/>
</dbReference>
<dbReference type="GO" id="GO:0000287">
    <property type="term" value="F:magnesium ion binding"/>
    <property type="evidence" value="ECO:0007669"/>
    <property type="project" value="UniProtKB-UniRule"/>
</dbReference>
<evidence type="ECO:0000256" key="9">
    <source>
        <dbReference type="PIRSR" id="PIRSR000485-1"/>
    </source>
</evidence>
<dbReference type="CDD" id="cd00715">
    <property type="entry name" value="GPATase_N"/>
    <property type="match status" value="1"/>
</dbReference>
<evidence type="ECO:0000256" key="4">
    <source>
        <dbReference type="ARBA" id="ARBA00022679"/>
    </source>
</evidence>
<keyword evidence="7" id="KW-0004">4Fe-4S</keyword>
<comment type="function">
    <text evidence="7">Catalyzes the formation of phosphoribosylamine from phosphoribosylpyrophosphate (PRPP) and glutamine.</text>
</comment>
<evidence type="ECO:0000256" key="7">
    <source>
        <dbReference type="HAMAP-Rule" id="MF_01931"/>
    </source>
</evidence>
<dbReference type="Gene3D" id="3.60.20.10">
    <property type="entry name" value="Glutamine Phosphoribosylpyrophosphate, subunit 1, domain 1"/>
    <property type="match status" value="1"/>
</dbReference>
<evidence type="ECO:0000256" key="11">
    <source>
        <dbReference type="PIRSR" id="PIRSR000485-3"/>
    </source>
</evidence>
<evidence type="ECO:0000256" key="8">
    <source>
        <dbReference type="PIRNR" id="PIRNR000485"/>
    </source>
</evidence>
<evidence type="ECO:0000256" key="3">
    <source>
        <dbReference type="ARBA" id="ARBA00022676"/>
    </source>
</evidence>
<feature type="binding site" evidence="7 10">
    <location>
        <position position="366"/>
    </location>
    <ligand>
        <name>Mg(2+)</name>
        <dbReference type="ChEBI" id="CHEBI:18420"/>
    </ligand>
</feature>
<evidence type="ECO:0000256" key="1">
    <source>
        <dbReference type="ARBA" id="ARBA00005209"/>
    </source>
</evidence>
<dbReference type="AlphaFoldDB" id="A0A1J5NS32"/>
<dbReference type="SUPFAM" id="SSF56235">
    <property type="entry name" value="N-terminal nucleophile aminohydrolases (Ntn hydrolases)"/>
    <property type="match status" value="1"/>
</dbReference>
<feature type="binding site" evidence="7 11">
    <location>
        <position position="453"/>
    </location>
    <ligand>
        <name>[4Fe-4S] cluster</name>
        <dbReference type="ChEBI" id="CHEBI:49883"/>
    </ligand>
</feature>
<dbReference type="GO" id="GO:0006189">
    <property type="term" value="P:'de novo' IMP biosynthetic process"/>
    <property type="evidence" value="ECO:0007669"/>
    <property type="project" value="UniProtKB-UniRule"/>
</dbReference>
<comment type="pathway">
    <text evidence="1 7 8">Purine metabolism; IMP biosynthesis via de novo pathway; N(1)-(5-phospho-D-ribosyl)glycinamide from 5-phospho-alpha-D-ribose 1-diphosphate: step 1/2.</text>
</comment>
<dbReference type="GO" id="GO:0051539">
    <property type="term" value="F:4 iron, 4 sulfur cluster binding"/>
    <property type="evidence" value="ECO:0007669"/>
    <property type="project" value="UniProtKB-KW"/>
</dbReference>
<evidence type="ECO:0000256" key="5">
    <source>
        <dbReference type="ARBA" id="ARBA00022755"/>
    </source>
</evidence>
<evidence type="ECO:0000256" key="2">
    <source>
        <dbReference type="ARBA" id="ARBA00010138"/>
    </source>
</evidence>
<dbReference type="EC" id="2.4.2.14" evidence="7"/>
<dbReference type="CDD" id="cd06223">
    <property type="entry name" value="PRTases_typeI"/>
    <property type="match status" value="1"/>
</dbReference>
<feature type="binding site" evidence="7 10">
    <location>
        <position position="365"/>
    </location>
    <ligand>
        <name>Mg(2+)</name>
        <dbReference type="ChEBI" id="CHEBI:18420"/>
    </ligand>
</feature>
<keyword evidence="3 7" id="KW-0328">Glycosyltransferase</keyword>
<evidence type="ECO:0000259" key="12">
    <source>
        <dbReference type="PROSITE" id="PS50206"/>
    </source>
</evidence>
<dbReference type="Gene3D" id="3.40.50.2020">
    <property type="match status" value="1"/>
</dbReference>
<accession>A0A1J5NS32</accession>
<dbReference type="InterPro" id="IPR017932">
    <property type="entry name" value="GATase_2_dom"/>
</dbReference>
<keyword evidence="7 11" id="KW-0408">Iron</keyword>
<proteinExistence type="inferred from homology"/>
<dbReference type="InterPro" id="IPR001763">
    <property type="entry name" value="Rhodanese-like_dom"/>
</dbReference>
<dbReference type="InterPro" id="IPR000836">
    <property type="entry name" value="PRTase_dom"/>
</dbReference>
<keyword evidence="4 7" id="KW-0808">Transferase</keyword>
<sequence length="481" mass="52797">MAGEHTGADGPVRVSLWHEECGVFGIYAPGQDVARLAYYGLFALQHRGQESAGIAVANGHHIAVHKGMGLVAEVFNRDNFQALHGDVAIGHVRYSTTGASSLVNAQPLVFRYLRGMVAIAHNGNLTNANELRRELGASGSIFQSSTDSEIIVNLIARHSQEPIEAALLHCQEELRGAYSLVVMTEKQLIGVRDPYGVRPLCLGRMDGAWILASESCALDTLGADFIRDLEPGEIVIIDSLGMRSLQGPRAAHRAHCIFEYVYFARPDSTLDGETVNLVRRELGRNLAREYRVAADAVIPVPDSGIAAAAGYAEVAGLPFVEGLMKNRYVGRTFIQPTQEMRDLGVRLKLNPIKPILKDKRVIIIDDSLVRGTTSRRIVAMLRQAGVREVHLLVASPPVLYPCYYGIDTSARRELIAARYPLEDIRRHVDADSLYYLSLEGLFRSVQRGAEDFCAACFTGRYPIPIPSPEGATKYSLEGQDY</sequence>
<dbReference type="UniPathway" id="UPA00074">
    <property type="reaction ID" value="UER00124"/>
</dbReference>
<dbReference type="PANTHER" id="PTHR11907">
    <property type="entry name" value="AMIDOPHOSPHORIBOSYLTRANSFERASE"/>
    <property type="match status" value="1"/>
</dbReference>
<dbReference type="InterPro" id="IPR029057">
    <property type="entry name" value="PRTase-like"/>
</dbReference>
<dbReference type="NCBIfam" id="TIGR01134">
    <property type="entry name" value="purF"/>
    <property type="match status" value="1"/>
</dbReference>
<feature type="active site" description="Nucleophile" evidence="7 9">
    <location>
        <position position="21"/>
    </location>
</feature>
<dbReference type="PROSITE" id="PS50206">
    <property type="entry name" value="RHODANESE_3"/>
    <property type="match status" value="1"/>
</dbReference>
<comment type="cofactor">
    <cofactor evidence="7 10">
        <name>Mg(2+)</name>
        <dbReference type="ChEBI" id="CHEBI:18420"/>
    </cofactor>
    <text evidence="7 10">Binds 1 Mg(2+) ion per subunit.</text>
</comment>
<keyword evidence="7 11" id="KW-0411">Iron-sulfur</keyword>
<dbReference type="Pfam" id="PF00156">
    <property type="entry name" value="Pribosyltran"/>
    <property type="match status" value="1"/>
</dbReference>
<dbReference type="GO" id="GO:0009113">
    <property type="term" value="P:purine nucleobase biosynthetic process"/>
    <property type="evidence" value="ECO:0007669"/>
    <property type="project" value="UniProtKB-UniRule"/>
</dbReference>
<reference evidence="14 15" key="1">
    <citation type="submission" date="2016-08" db="EMBL/GenBank/DDBJ databases">
        <title>Genome-based comparison of Moorella thermoacetic strains.</title>
        <authorList>
            <person name="Poehlein A."/>
            <person name="Bengelsdorf F.R."/>
            <person name="Esser C."/>
            <person name="Duerre P."/>
            <person name="Daniel R."/>
        </authorList>
    </citation>
    <scope>NUCLEOTIDE SEQUENCE [LARGE SCALE GENOMIC DNA]</scope>
    <source>
        <strain evidence="14 15">DSM 21394</strain>
    </source>
</reference>
<feature type="binding site" evidence="7 10">
    <location>
        <position position="303"/>
    </location>
    <ligand>
        <name>Mg(2+)</name>
        <dbReference type="ChEBI" id="CHEBI:18420"/>
    </ligand>
</feature>